<dbReference type="GO" id="GO:0004528">
    <property type="term" value="F:phosphodiesterase I activity"/>
    <property type="evidence" value="ECO:0007669"/>
    <property type="project" value="UniProtKB-EC"/>
</dbReference>
<name>L0E381_THIND</name>
<dbReference type="GO" id="GO:0047429">
    <property type="term" value="F:nucleoside triphosphate diphosphatase activity"/>
    <property type="evidence" value="ECO:0007669"/>
    <property type="project" value="UniProtKB-EC"/>
</dbReference>
<dbReference type="KEGG" id="tni:TVNIR_3460"/>
<keyword evidence="2" id="KW-1185">Reference proteome</keyword>
<proteinExistence type="predicted"/>
<dbReference type="STRING" id="1255043.TVNIR_3460"/>
<organism evidence="1 2">
    <name type="scientific">Thioalkalivibrio nitratireducens (strain DSM 14787 / UNIQEM 213 / ALEN2)</name>
    <dbReference type="NCBI Taxonomy" id="1255043"/>
    <lineage>
        <taxon>Bacteria</taxon>
        <taxon>Pseudomonadati</taxon>
        <taxon>Pseudomonadota</taxon>
        <taxon>Gammaproteobacteria</taxon>
        <taxon>Chromatiales</taxon>
        <taxon>Ectothiorhodospiraceae</taxon>
        <taxon>Thioalkalivibrio</taxon>
    </lineage>
</organism>
<evidence type="ECO:0000313" key="1">
    <source>
        <dbReference type="EMBL" id="AGA35096.1"/>
    </source>
</evidence>
<dbReference type="InterPro" id="IPR017850">
    <property type="entry name" value="Alkaline_phosphatase_core_sf"/>
</dbReference>
<dbReference type="EC" id="3.1.4.1" evidence="1"/>
<dbReference type="PANTHER" id="PTHR10151:SF120">
    <property type="entry name" value="BIS(5'-ADENOSYL)-TRIPHOSPHATASE"/>
    <property type="match status" value="1"/>
</dbReference>
<dbReference type="InterPro" id="IPR002591">
    <property type="entry name" value="Phosphodiest/P_Trfase"/>
</dbReference>
<sequence length="375" mass="40901">MLASLERGLGCREPLNPEPALAALPPERIAAHRHVVFWLIDGFALDYLAHAPALRADLGLELESLFPSTTATAITSVLTGLSPAQHGLLGWRTYLPAGNATLTVLPGRETDAAGRSVELSRQRLGERIRPRLLADRLERATTFVSPAAIAYSAYNRLMSGTARVLAYERLEQLPALIGAHVRATARAPHYTYLYWSLLDHLGHEHGPASAEVRAHLGEIDTVYRALREALAGTDTLLLTSTDHGMRPVSRRLDLRTAGPARACLRHPLTGEPRAALAHVRSGRHRQFRRALQDHFGPRVEVVSMQDWIDADAFGPGAQHPELIARAGDYLLLPDDDSYLVDPTGDDPGPVFHGAHGGRSPAERRIPLCLWTSGVA</sequence>
<keyword evidence="1" id="KW-0378">Hydrolase</keyword>
<dbReference type="Proteomes" id="UP000010809">
    <property type="component" value="Chromosome"/>
</dbReference>
<evidence type="ECO:0000313" key="2">
    <source>
        <dbReference type="Proteomes" id="UP000010809"/>
    </source>
</evidence>
<dbReference type="SUPFAM" id="SSF53649">
    <property type="entry name" value="Alkaline phosphatase-like"/>
    <property type="match status" value="1"/>
</dbReference>
<dbReference type="Gene3D" id="3.40.720.10">
    <property type="entry name" value="Alkaline Phosphatase, subunit A"/>
    <property type="match status" value="1"/>
</dbReference>
<dbReference type="EC" id="3.6.1.9" evidence="1"/>
<protein>
    <submittedName>
        <fullName evidence="1">Alkaline phosphodiesterase I / Nucleotide pyrophosphatase</fullName>
        <ecNumber evidence="1">3.1.4.1</ecNumber>
        <ecNumber evidence="1">3.6.1.9</ecNumber>
    </submittedName>
</protein>
<dbReference type="EMBL" id="CP003989">
    <property type="protein sequence ID" value="AGA35096.1"/>
    <property type="molecule type" value="Genomic_DNA"/>
</dbReference>
<dbReference type="PATRIC" id="fig|1255043.3.peg.3491"/>
<dbReference type="RefSeq" id="WP_015260195.1">
    <property type="nucleotide sequence ID" value="NC_019902.2"/>
</dbReference>
<dbReference type="eggNOG" id="COG1524">
    <property type="taxonomic scope" value="Bacteria"/>
</dbReference>
<dbReference type="HOGENOM" id="CLU_039939_1_0_6"/>
<accession>L0E381</accession>
<dbReference type="Pfam" id="PF01663">
    <property type="entry name" value="Phosphodiest"/>
    <property type="match status" value="1"/>
</dbReference>
<gene>
    <name evidence="1" type="ordered locus">TVNIR_3460</name>
</gene>
<dbReference type="PANTHER" id="PTHR10151">
    <property type="entry name" value="ECTONUCLEOTIDE PYROPHOSPHATASE/PHOSPHODIESTERASE"/>
    <property type="match status" value="1"/>
</dbReference>
<reference evidence="1" key="1">
    <citation type="submission" date="2015-12" db="EMBL/GenBank/DDBJ databases">
        <authorList>
            <person name="Tikhonova T.V."/>
            <person name="Pavlov A.R."/>
            <person name="Beletsky A.V."/>
            <person name="Mardanov A.V."/>
            <person name="Sorokin D.Y."/>
            <person name="Ravin N.V."/>
            <person name="Popov V.O."/>
        </authorList>
    </citation>
    <scope>NUCLEOTIDE SEQUENCE</scope>
    <source>
        <strain evidence="1">DSM 14787</strain>
    </source>
</reference>
<dbReference type="AlphaFoldDB" id="L0E381"/>